<evidence type="ECO:0000256" key="1">
    <source>
        <dbReference type="ARBA" id="ARBA00022741"/>
    </source>
</evidence>
<proteinExistence type="inferred from homology"/>
<feature type="region of interest" description="Disordered" evidence="8">
    <location>
        <begin position="394"/>
        <end position="456"/>
    </location>
</feature>
<dbReference type="Gene3D" id="3.40.50.300">
    <property type="entry name" value="P-loop containing nucleotide triphosphate hydrolases"/>
    <property type="match status" value="2"/>
</dbReference>
<dbReference type="Pfam" id="PF00270">
    <property type="entry name" value="DEAD"/>
    <property type="match status" value="1"/>
</dbReference>
<dbReference type="PROSITE" id="PS00039">
    <property type="entry name" value="DEAD_ATP_HELICASE"/>
    <property type="match status" value="1"/>
</dbReference>
<feature type="domain" description="Helicase ATP-binding" evidence="9">
    <location>
        <begin position="32"/>
        <end position="208"/>
    </location>
</feature>
<keyword evidence="1 7" id="KW-0547">Nucleotide-binding</keyword>
<dbReference type="GO" id="GO:0004386">
    <property type="term" value="F:helicase activity"/>
    <property type="evidence" value="ECO:0007669"/>
    <property type="project" value="UniProtKB-KW"/>
</dbReference>
<dbReference type="PROSITE" id="PS51194">
    <property type="entry name" value="HELICASE_CTER"/>
    <property type="match status" value="1"/>
</dbReference>
<dbReference type="InterPro" id="IPR000629">
    <property type="entry name" value="RNA-helicase_DEAD-box_CS"/>
</dbReference>
<dbReference type="CDD" id="cd00268">
    <property type="entry name" value="DEADc"/>
    <property type="match status" value="1"/>
</dbReference>
<evidence type="ECO:0000256" key="8">
    <source>
        <dbReference type="SAM" id="MobiDB-lite"/>
    </source>
</evidence>
<protein>
    <submittedName>
        <fullName evidence="12">DEAD/DEAH box helicase</fullName>
    </submittedName>
</protein>
<keyword evidence="2 7" id="KW-0378">Hydrolase</keyword>
<evidence type="ECO:0000256" key="7">
    <source>
        <dbReference type="RuleBase" id="RU000492"/>
    </source>
</evidence>
<evidence type="ECO:0000259" key="11">
    <source>
        <dbReference type="PROSITE" id="PS51195"/>
    </source>
</evidence>
<dbReference type="PANTHER" id="PTHR47959:SF13">
    <property type="entry name" value="ATP-DEPENDENT RNA HELICASE RHLE"/>
    <property type="match status" value="1"/>
</dbReference>
<dbReference type="CDD" id="cd18787">
    <property type="entry name" value="SF2_C_DEAD"/>
    <property type="match status" value="1"/>
</dbReference>
<keyword evidence="13" id="KW-1185">Reference proteome</keyword>
<comment type="caution">
    <text evidence="12">The sequence shown here is derived from an EMBL/GenBank/DDBJ whole genome shotgun (WGS) entry which is preliminary data.</text>
</comment>
<sequence>MSFEKLNLIEPILKALKTEGYTQPTPIQAQAIPIILQQKDLLGCAQTGTGKTAAFAIPTLQLLYNNRQQHKEQKTIKALVLTPTRELAIQIDESFAAYGRHTGLKHLVIFGGVSQNPQADALRRGVDILVATPGRLLDLMNQRIVHLDQVKMLILDEADRMLDMGFVNDVKKIIAKIPVKRQTLFFSATMPKEIQHLADSILNKPERVEVTPVSSTAETIQQELYYVDKGDKKSLLIHLLKDKTILTALVFTRTKHGADKVVKDLNKVGITAEAIHGNKSQNARQRALTNFKNRSTRILVATDIAARGIDIDELTHVINFELPNIPETYVHRIGRTGRAGANGIAISFCDEEEKEFLKDIHKLIAKAIPVNEEHPYPLPQLTSQQRILQELKKQEKKGGNRGGAGHRGAKPAGAGQSSGGNKRFGGNRNKGNGGNRSEGSGMSGKARTSGGNKRAS</sequence>
<dbReference type="PROSITE" id="PS51195">
    <property type="entry name" value="Q_MOTIF"/>
    <property type="match status" value="1"/>
</dbReference>
<dbReference type="InterPro" id="IPR001650">
    <property type="entry name" value="Helicase_C-like"/>
</dbReference>
<evidence type="ECO:0000256" key="3">
    <source>
        <dbReference type="ARBA" id="ARBA00022806"/>
    </source>
</evidence>
<gene>
    <name evidence="12" type="ORF">GCM10023149_51070</name>
</gene>
<dbReference type="EMBL" id="BAABFT010000024">
    <property type="protein sequence ID" value="GAA4339983.1"/>
    <property type="molecule type" value="Genomic_DNA"/>
</dbReference>
<dbReference type="Pfam" id="PF00271">
    <property type="entry name" value="Helicase_C"/>
    <property type="match status" value="1"/>
</dbReference>
<evidence type="ECO:0000256" key="4">
    <source>
        <dbReference type="ARBA" id="ARBA00022840"/>
    </source>
</evidence>
<accession>A0ABP8HJ07</accession>
<dbReference type="Proteomes" id="UP001500582">
    <property type="component" value="Unassembled WGS sequence"/>
</dbReference>
<dbReference type="InterPro" id="IPR011545">
    <property type="entry name" value="DEAD/DEAH_box_helicase_dom"/>
</dbReference>
<dbReference type="RefSeq" id="WP_345214064.1">
    <property type="nucleotide sequence ID" value="NZ_BAABFT010000024.1"/>
</dbReference>
<dbReference type="InterPro" id="IPR014001">
    <property type="entry name" value="Helicase_ATP-bd"/>
</dbReference>
<reference evidence="13" key="1">
    <citation type="journal article" date="2019" name="Int. J. Syst. Evol. Microbiol.">
        <title>The Global Catalogue of Microorganisms (GCM) 10K type strain sequencing project: providing services to taxonomists for standard genome sequencing and annotation.</title>
        <authorList>
            <consortium name="The Broad Institute Genomics Platform"/>
            <consortium name="The Broad Institute Genome Sequencing Center for Infectious Disease"/>
            <person name="Wu L."/>
            <person name="Ma J."/>
        </authorList>
    </citation>
    <scope>NUCLEOTIDE SEQUENCE [LARGE SCALE GENOMIC DNA]</scope>
    <source>
        <strain evidence="13">JCM 17705</strain>
    </source>
</reference>
<evidence type="ECO:0000256" key="2">
    <source>
        <dbReference type="ARBA" id="ARBA00022801"/>
    </source>
</evidence>
<dbReference type="SMART" id="SM00490">
    <property type="entry name" value="HELICc"/>
    <property type="match status" value="1"/>
</dbReference>
<dbReference type="InterPro" id="IPR050079">
    <property type="entry name" value="DEAD_box_RNA_helicase"/>
</dbReference>
<organism evidence="12 13">
    <name type="scientific">Mucilaginibacter gynuensis</name>
    <dbReference type="NCBI Taxonomy" id="1302236"/>
    <lineage>
        <taxon>Bacteria</taxon>
        <taxon>Pseudomonadati</taxon>
        <taxon>Bacteroidota</taxon>
        <taxon>Sphingobacteriia</taxon>
        <taxon>Sphingobacteriales</taxon>
        <taxon>Sphingobacteriaceae</taxon>
        <taxon>Mucilaginibacter</taxon>
    </lineage>
</organism>
<evidence type="ECO:0000313" key="12">
    <source>
        <dbReference type="EMBL" id="GAA4339983.1"/>
    </source>
</evidence>
<evidence type="ECO:0000259" key="10">
    <source>
        <dbReference type="PROSITE" id="PS51194"/>
    </source>
</evidence>
<dbReference type="PROSITE" id="PS51192">
    <property type="entry name" value="HELICASE_ATP_BIND_1"/>
    <property type="match status" value="1"/>
</dbReference>
<evidence type="ECO:0000256" key="6">
    <source>
        <dbReference type="PROSITE-ProRule" id="PRU00552"/>
    </source>
</evidence>
<dbReference type="InterPro" id="IPR044742">
    <property type="entry name" value="DEAD/DEAH_RhlB"/>
</dbReference>
<dbReference type="SMART" id="SM00487">
    <property type="entry name" value="DEXDc"/>
    <property type="match status" value="1"/>
</dbReference>
<evidence type="ECO:0000313" key="13">
    <source>
        <dbReference type="Proteomes" id="UP001500582"/>
    </source>
</evidence>
<comment type="similarity">
    <text evidence="5 7">Belongs to the DEAD box helicase family.</text>
</comment>
<evidence type="ECO:0000256" key="5">
    <source>
        <dbReference type="ARBA" id="ARBA00038437"/>
    </source>
</evidence>
<feature type="compositionally biased region" description="Low complexity" evidence="8">
    <location>
        <begin position="419"/>
        <end position="430"/>
    </location>
</feature>
<name>A0ABP8HJ07_9SPHI</name>
<dbReference type="InterPro" id="IPR027417">
    <property type="entry name" value="P-loop_NTPase"/>
</dbReference>
<dbReference type="PANTHER" id="PTHR47959">
    <property type="entry name" value="ATP-DEPENDENT RNA HELICASE RHLE-RELATED"/>
    <property type="match status" value="1"/>
</dbReference>
<keyword evidence="4 7" id="KW-0067">ATP-binding</keyword>
<dbReference type="InterPro" id="IPR014014">
    <property type="entry name" value="RNA_helicase_DEAD_Q_motif"/>
</dbReference>
<dbReference type="SUPFAM" id="SSF52540">
    <property type="entry name" value="P-loop containing nucleoside triphosphate hydrolases"/>
    <property type="match status" value="1"/>
</dbReference>
<keyword evidence="3 7" id="KW-0347">Helicase</keyword>
<feature type="domain" description="Helicase C-terminal" evidence="10">
    <location>
        <begin position="231"/>
        <end position="382"/>
    </location>
</feature>
<evidence type="ECO:0000259" key="9">
    <source>
        <dbReference type="PROSITE" id="PS51192"/>
    </source>
</evidence>
<feature type="domain" description="DEAD-box RNA helicase Q" evidence="11">
    <location>
        <begin position="1"/>
        <end position="29"/>
    </location>
</feature>
<feature type="short sequence motif" description="Q motif" evidence="6">
    <location>
        <begin position="1"/>
        <end position="29"/>
    </location>
</feature>